<keyword evidence="2" id="KW-1185">Reference proteome</keyword>
<dbReference type="Pfam" id="PF16132">
    <property type="entry name" value="DUF4843"/>
    <property type="match status" value="1"/>
</dbReference>
<reference evidence="1 2" key="1">
    <citation type="submission" date="2021-01" db="EMBL/GenBank/DDBJ databases">
        <title>Prevotella A2931 sp. nov.</title>
        <authorList>
            <person name="Buhl M."/>
            <person name="Oberhettinger P."/>
        </authorList>
    </citation>
    <scope>NUCLEOTIDE SEQUENCE [LARGE SCALE GENOMIC DNA]</scope>
    <source>
        <strain evidence="1 2">A2931</strain>
    </source>
</reference>
<comment type="caution">
    <text evidence="1">The sequence shown here is derived from an EMBL/GenBank/DDBJ whole genome shotgun (WGS) entry which is preliminary data.</text>
</comment>
<proteinExistence type="predicted"/>
<accession>A0ABS3M395</accession>
<gene>
    <name evidence="1" type="ORF">JHU38_02250</name>
</gene>
<organism evidence="1 2">
    <name type="scientific">Prevotella illustrans</name>
    <dbReference type="NCBI Taxonomy" id="2800387"/>
    <lineage>
        <taxon>Bacteria</taxon>
        <taxon>Pseudomonadati</taxon>
        <taxon>Bacteroidota</taxon>
        <taxon>Bacteroidia</taxon>
        <taxon>Bacteroidales</taxon>
        <taxon>Prevotellaceae</taxon>
        <taxon>Prevotella</taxon>
    </lineage>
</organism>
<evidence type="ECO:0000313" key="1">
    <source>
        <dbReference type="EMBL" id="MBO1362609.1"/>
    </source>
</evidence>
<sequence>MRNYLYMICLIGGCVLASCEKELPLYGDSQSRLNFEYMTRNDSLASYSFVYNKQLTSDTIWFTVKTIGFVAAEDRKIELMQVPTGNNDAVAGKHYLRFDDAGLARFYVIKGGATKARVPVVVLKDPSLTQADYKLRIEIKDNHLFKSGYKEFSYKLLTISDRLVKPTNWTSFMDYMFGTYGTVKHQFMIDNSDKKWDEEYLHKLGIEDYSADQGFLQYWANKFQRLLNEFNAKQQEVGLPPLTEANGALVQFQK</sequence>
<dbReference type="RefSeq" id="WP_107582645.1">
    <property type="nucleotide sequence ID" value="NZ_JAERMS010000004.1"/>
</dbReference>
<evidence type="ECO:0000313" key="2">
    <source>
        <dbReference type="Proteomes" id="UP000664265"/>
    </source>
</evidence>
<dbReference type="InterPro" id="IPR032299">
    <property type="entry name" value="DUF4843"/>
</dbReference>
<dbReference type="PROSITE" id="PS51257">
    <property type="entry name" value="PROKAR_LIPOPROTEIN"/>
    <property type="match status" value="1"/>
</dbReference>
<dbReference type="EMBL" id="JAERMS010000004">
    <property type="protein sequence ID" value="MBO1362609.1"/>
    <property type="molecule type" value="Genomic_DNA"/>
</dbReference>
<name>A0ABS3M395_9BACT</name>
<dbReference type="Proteomes" id="UP000664265">
    <property type="component" value="Unassembled WGS sequence"/>
</dbReference>
<protein>
    <submittedName>
        <fullName evidence="1">DUF4843 domain-containing protein</fullName>
    </submittedName>
</protein>